<dbReference type="AlphaFoldDB" id="A0A0A9EVJ6"/>
<protein>
    <submittedName>
        <fullName evidence="2">Uncharacterized protein</fullName>
    </submittedName>
</protein>
<organism evidence="2">
    <name type="scientific">Arundo donax</name>
    <name type="common">Giant reed</name>
    <name type="synonym">Donax arundinaceus</name>
    <dbReference type="NCBI Taxonomy" id="35708"/>
    <lineage>
        <taxon>Eukaryota</taxon>
        <taxon>Viridiplantae</taxon>
        <taxon>Streptophyta</taxon>
        <taxon>Embryophyta</taxon>
        <taxon>Tracheophyta</taxon>
        <taxon>Spermatophyta</taxon>
        <taxon>Magnoliopsida</taxon>
        <taxon>Liliopsida</taxon>
        <taxon>Poales</taxon>
        <taxon>Poaceae</taxon>
        <taxon>PACMAD clade</taxon>
        <taxon>Arundinoideae</taxon>
        <taxon>Arundineae</taxon>
        <taxon>Arundo</taxon>
    </lineage>
</organism>
<accession>A0A0A9EVJ6</accession>
<proteinExistence type="predicted"/>
<evidence type="ECO:0000256" key="1">
    <source>
        <dbReference type="SAM" id="MobiDB-lite"/>
    </source>
</evidence>
<feature type="region of interest" description="Disordered" evidence="1">
    <location>
        <begin position="1"/>
        <end position="44"/>
    </location>
</feature>
<reference evidence="2" key="1">
    <citation type="submission" date="2014-09" db="EMBL/GenBank/DDBJ databases">
        <authorList>
            <person name="Magalhaes I.L.F."/>
            <person name="Oliveira U."/>
            <person name="Santos F.R."/>
            <person name="Vidigal T.H.D.A."/>
            <person name="Brescovit A.D."/>
            <person name="Santos A.J."/>
        </authorList>
    </citation>
    <scope>NUCLEOTIDE SEQUENCE</scope>
    <source>
        <tissue evidence="2">Shoot tissue taken approximately 20 cm above the soil surface</tissue>
    </source>
</reference>
<evidence type="ECO:0000313" key="2">
    <source>
        <dbReference type="EMBL" id="JAE04775.1"/>
    </source>
</evidence>
<sequence>MPARIGAPNRPTNPSSRRASRVLPRSSISGAEWGGEGIVDREVR</sequence>
<dbReference type="EMBL" id="GBRH01193121">
    <property type="protein sequence ID" value="JAE04775.1"/>
    <property type="molecule type" value="Transcribed_RNA"/>
</dbReference>
<name>A0A0A9EVJ6_ARUDO</name>
<reference evidence="2" key="2">
    <citation type="journal article" date="2015" name="Data Brief">
        <title>Shoot transcriptome of the giant reed, Arundo donax.</title>
        <authorList>
            <person name="Barrero R.A."/>
            <person name="Guerrero F.D."/>
            <person name="Moolhuijzen P."/>
            <person name="Goolsby J.A."/>
            <person name="Tidwell J."/>
            <person name="Bellgard S.E."/>
            <person name="Bellgard M.I."/>
        </authorList>
    </citation>
    <scope>NUCLEOTIDE SEQUENCE</scope>
    <source>
        <tissue evidence="2">Shoot tissue taken approximately 20 cm above the soil surface</tissue>
    </source>
</reference>